<evidence type="ECO:0000313" key="1">
    <source>
        <dbReference type="EMBL" id="MBB6070026.1"/>
    </source>
</evidence>
<proteinExistence type="predicted"/>
<accession>A0A841GXD4</accession>
<protein>
    <submittedName>
        <fullName evidence="1">Uncharacterized protein</fullName>
    </submittedName>
</protein>
<sequence>MPYQLFPLGVVTATPAALDQLERAGRDPMEFILRHAAGDHGEVGEDSVQINRVTIRVKVGTILSAYPLPDGETIWVSTSLQQTGEAHTCVMCPSEW</sequence>
<keyword evidence="2" id="KW-1185">Reference proteome</keyword>
<organism evidence="1 2">
    <name type="scientific">Longimicrobium terrae</name>
    <dbReference type="NCBI Taxonomy" id="1639882"/>
    <lineage>
        <taxon>Bacteria</taxon>
        <taxon>Pseudomonadati</taxon>
        <taxon>Gemmatimonadota</taxon>
        <taxon>Longimicrobiia</taxon>
        <taxon>Longimicrobiales</taxon>
        <taxon>Longimicrobiaceae</taxon>
        <taxon>Longimicrobium</taxon>
    </lineage>
</organism>
<reference evidence="1 2" key="1">
    <citation type="submission" date="2020-08" db="EMBL/GenBank/DDBJ databases">
        <title>Genomic Encyclopedia of Type Strains, Phase IV (KMG-IV): sequencing the most valuable type-strain genomes for metagenomic binning, comparative biology and taxonomic classification.</title>
        <authorList>
            <person name="Goeker M."/>
        </authorList>
    </citation>
    <scope>NUCLEOTIDE SEQUENCE [LARGE SCALE GENOMIC DNA]</scope>
    <source>
        <strain evidence="1 2">DSM 29007</strain>
    </source>
</reference>
<comment type="caution">
    <text evidence="1">The sequence shown here is derived from an EMBL/GenBank/DDBJ whole genome shotgun (WGS) entry which is preliminary data.</text>
</comment>
<gene>
    <name evidence="1" type="ORF">HNQ61_001643</name>
</gene>
<dbReference type="Proteomes" id="UP000582837">
    <property type="component" value="Unassembled WGS sequence"/>
</dbReference>
<dbReference type="AlphaFoldDB" id="A0A841GXD4"/>
<name>A0A841GXD4_9BACT</name>
<dbReference type="EMBL" id="JACHIA010000003">
    <property type="protein sequence ID" value="MBB6070026.1"/>
    <property type="molecule type" value="Genomic_DNA"/>
</dbReference>
<dbReference type="RefSeq" id="WP_170039728.1">
    <property type="nucleotide sequence ID" value="NZ_JABDTL010000002.1"/>
</dbReference>
<evidence type="ECO:0000313" key="2">
    <source>
        <dbReference type="Proteomes" id="UP000582837"/>
    </source>
</evidence>